<dbReference type="InterPro" id="IPR002048">
    <property type="entry name" value="EF_hand_dom"/>
</dbReference>
<dbReference type="InterPro" id="IPR018247">
    <property type="entry name" value="EF_Hand_1_Ca_BS"/>
</dbReference>
<name>A0ABV3RH49_9RHOB</name>
<dbReference type="Gene3D" id="1.10.238.10">
    <property type="entry name" value="EF-hand"/>
    <property type="match status" value="1"/>
</dbReference>
<evidence type="ECO:0000313" key="3">
    <source>
        <dbReference type="Proteomes" id="UP001556098"/>
    </source>
</evidence>
<dbReference type="Proteomes" id="UP001556098">
    <property type="component" value="Unassembled WGS sequence"/>
</dbReference>
<dbReference type="SUPFAM" id="SSF47473">
    <property type="entry name" value="EF-hand"/>
    <property type="match status" value="1"/>
</dbReference>
<keyword evidence="3" id="KW-1185">Reference proteome</keyword>
<protein>
    <submittedName>
        <fullName evidence="2">EF-hand domain-containing protein</fullName>
    </submittedName>
</protein>
<dbReference type="PROSITE" id="PS00018">
    <property type="entry name" value="EF_HAND_1"/>
    <property type="match status" value="2"/>
</dbReference>
<evidence type="ECO:0000259" key="1">
    <source>
        <dbReference type="PROSITE" id="PS50222"/>
    </source>
</evidence>
<dbReference type="RefSeq" id="WP_367875988.1">
    <property type="nucleotide sequence ID" value="NZ_JBFNXX010000001.1"/>
</dbReference>
<dbReference type="Pfam" id="PF13202">
    <property type="entry name" value="EF-hand_5"/>
    <property type="match status" value="1"/>
</dbReference>
<sequence length="529" mass="58242">MSILALIALVDPVLAQQGAGDTPVVEGRRTLPEMTRDVIQHIRRNPAQTLQMTLREFAQYAPEGVLTRDSLQQRHAAQVANQRASLMAQYLRFDLDGDAAISADEFTRHLASSSASECAILLTKRFEADADKDGALSSMEIETVVQVWLEKNTSRRLGGEHLLQYDLDRDGRVTESEIVETIEAILREAPEPSTKRPDPASQRSAHLETKRIALQEAGLPELCRYPPTSAKAELRVLGAVRGGGLSDVAIAGTHQSTTVARLHIEKGQAPLYIILGAEVPVIWQISGATDRVERLVTHGSNAVTGLPKERVHFARSGICAPGPSALGKPRAREILGNVLQVAFEDSRLKPQQRERMDSHMFPSLQTKIGSADLVGVDEPVVIRESYYRRKENGGLTEITKHEAARMQLVYKLSQSYPLGVVRIDPEALVSDGDAERYALLPAEAGLLQMMDRGELRGDDLSRLVITRPIDALPSGLRKSTNNRMGQVFYVDPGVELDLSRGNLKWFNYWDAVDNGCVQGVPCYILPSLK</sequence>
<dbReference type="InterPro" id="IPR011992">
    <property type="entry name" value="EF-hand-dom_pair"/>
</dbReference>
<accession>A0ABV3RH49</accession>
<organism evidence="2 3">
    <name type="scientific">Sulfitobacter sediminis</name>
    <dbReference type="NCBI Taxonomy" id="3234186"/>
    <lineage>
        <taxon>Bacteria</taxon>
        <taxon>Pseudomonadati</taxon>
        <taxon>Pseudomonadota</taxon>
        <taxon>Alphaproteobacteria</taxon>
        <taxon>Rhodobacterales</taxon>
        <taxon>Roseobacteraceae</taxon>
        <taxon>Sulfitobacter</taxon>
    </lineage>
</organism>
<reference evidence="2 3" key="1">
    <citation type="submission" date="2024-07" db="EMBL/GenBank/DDBJ databases">
        <title>Marimonas sp.nov., isolated from tidal-flat sediment.</title>
        <authorList>
            <person name="Jayan J.N."/>
            <person name="Lee S.S."/>
        </authorList>
    </citation>
    <scope>NUCLEOTIDE SEQUENCE [LARGE SCALE GENOMIC DNA]</scope>
    <source>
        <strain evidence="2 3">MJW-29</strain>
    </source>
</reference>
<dbReference type="PROSITE" id="PS50222">
    <property type="entry name" value="EF_HAND_2"/>
    <property type="match status" value="1"/>
</dbReference>
<proteinExistence type="predicted"/>
<comment type="caution">
    <text evidence="2">The sequence shown here is derived from an EMBL/GenBank/DDBJ whole genome shotgun (WGS) entry which is preliminary data.</text>
</comment>
<gene>
    <name evidence="2" type="ORF">AB2B41_01605</name>
</gene>
<evidence type="ECO:0000313" key="2">
    <source>
        <dbReference type="EMBL" id="MEW9918285.1"/>
    </source>
</evidence>
<feature type="domain" description="EF-hand" evidence="1">
    <location>
        <begin position="81"/>
        <end position="116"/>
    </location>
</feature>
<dbReference type="EMBL" id="JBFNXX010000001">
    <property type="protein sequence ID" value="MEW9918285.1"/>
    <property type="molecule type" value="Genomic_DNA"/>
</dbReference>